<sequence length="41" mass="4869">MSFHCRNETEFYPEPKYAEKPVQDELQSFHINQVIKQKAGT</sequence>
<dbReference type="Proteomes" id="UP000018747">
    <property type="component" value="Unassembled WGS sequence"/>
</dbReference>
<proteinExistence type="predicted"/>
<dbReference type="EMBL" id="AHMT02000015">
    <property type="protein sequence ID" value="EQA63823.1"/>
    <property type="molecule type" value="Genomic_DNA"/>
</dbReference>
<evidence type="ECO:0000313" key="1">
    <source>
        <dbReference type="EMBL" id="EQA63823.1"/>
    </source>
</evidence>
<keyword evidence="2" id="KW-1185">Reference proteome</keyword>
<protein>
    <submittedName>
        <fullName evidence="1">Uncharacterized protein</fullName>
    </submittedName>
</protein>
<gene>
    <name evidence="1" type="ORF">LEP1GSC062_0657</name>
</gene>
<name>V6IFS3_9LEPT</name>
<evidence type="ECO:0000313" key="2">
    <source>
        <dbReference type="Proteomes" id="UP000018747"/>
    </source>
</evidence>
<organism evidence="1 2">
    <name type="scientific">Leptospira alexanderi serovar Manhao 3 str. L 60</name>
    <dbReference type="NCBI Taxonomy" id="1049759"/>
    <lineage>
        <taxon>Bacteria</taxon>
        <taxon>Pseudomonadati</taxon>
        <taxon>Spirochaetota</taxon>
        <taxon>Spirochaetia</taxon>
        <taxon>Leptospirales</taxon>
        <taxon>Leptospiraceae</taxon>
        <taxon>Leptospira</taxon>
    </lineage>
</organism>
<accession>V6IFS3</accession>
<reference evidence="1" key="1">
    <citation type="submission" date="2013-05" db="EMBL/GenBank/DDBJ databases">
        <authorList>
            <person name="Harkins D.M."/>
            <person name="Durkin A.S."/>
            <person name="Brinkac L.M."/>
            <person name="Haft D.H."/>
            <person name="Selengut J.D."/>
            <person name="Sanka R."/>
            <person name="DePew J."/>
            <person name="Purushe J."/>
            <person name="Hartskeerl R.A."/>
            <person name="Ahmed A."/>
            <person name="van der Linden H."/>
            <person name="Goris M.G.A."/>
            <person name="Vinetz J.M."/>
            <person name="Sutton G.G."/>
            <person name="Nierman W.C."/>
            <person name="Fouts D.E."/>
        </authorList>
    </citation>
    <scope>NUCLEOTIDE SEQUENCE [LARGE SCALE GENOMIC DNA]</scope>
    <source>
        <strain evidence="1">L 60</strain>
    </source>
</reference>
<dbReference type="AlphaFoldDB" id="V6IFS3"/>
<comment type="caution">
    <text evidence="1">The sequence shown here is derived from an EMBL/GenBank/DDBJ whole genome shotgun (WGS) entry which is preliminary data.</text>
</comment>